<reference evidence="1 2" key="1">
    <citation type="submission" date="2017-07" db="EMBL/GenBank/DDBJ databases">
        <title>Mechanisms for carbon and nitrogen cycling indicate functional differentiation within the Candidate Phyla Radiation.</title>
        <authorList>
            <person name="Danczak R.E."/>
            <person name="Johnston M.D."/>
            <person name="Kenah C."/>
            <person name="Slattery M."/>
            <person name="Wrighton K.C."/>
            <person name="Wilkins M.J."/>
        </authorList>
    </citation>
    <scope>NUCLEOTIDE SEQUENCE [LARGE SCALE GENOMIC DNA]</scope>
    <source>
        <strain evidence="1">Gr01-1014_77</strain>
    </source>
</reference>
<proteinExistence type="predicted"/>
<evidence type="ECO:0000313" key="2">
    <source>
        <dbReference type="Proteomes" id="UP000319613"/>
    </source>
</evidence>
<evidence type="ECO:0000313" key="1">
    <source>
        <dbReference type="EMBL" id="TSC66118.1"/>
    </source>
</evidence>
<comment type="caution">
    <text evidence="1">The sequence shown here is derived from an EMBL/GenBank/DDBJ whole genome shotgun (WGS) entry which is preliminary data.</text>
</comment>
<dbReference type="EMBL" id="VMFF01000014">
    <property type="protein sequence ID" value="TSC66118.1"/>
    <property type="molecule type" value="Genomic_DNA"/>
</dbReference>
<organism evidence="1 2">
    <name type="scientific">Candidatus Doudnabacteria bacterium Gr01-1014_77</name>
    <dbReference type="NCBI Taxonomy" id="2017133"/>
    <lineage>
        <taxon>Bacteria</taxon>
        <taxon>Candidatus Doudnaibacteriota</taxon>
    </lineage>
</organism>
<accession>A0A554JCV6</accession>
<dbReference type="Proteomes" id="UP000319613">
    <property type="component" value="Unassembled WGS sequence"/>
</dbReference>
<name>A0A554JCV6_9BACT</name>
<protein>
    <submittedName>
        <fullName evidence="1">Uncharacterized protein</fullName>
    </submittedName>
</protein>
<dbReference type="AlphaFoldDB" id="A0A554JCV6"/>
<sequence>MKLHREQRQSESTELADRNYELLRDSFEAALNETPAIEGSQRILGITTEDGRIMKLLIKPAAWEETMANFSLLVQSLNGKIRSIQLTGVVPHTETNAQSKYNISLDLKPEALAAVSTAVDRLKAERVRTSGEFQTSEV</sequence>
<gene>
    <name evidence="1" type="ORF">G01um101477_206</name>
</gene>